<dbReference type="OrthoDB" id="2690797at2"/>
<reference evidence="1" key="1">
    <citation type="submission" date="2010-12" db="EMBL/GenBank/DDBJ databases">
        <title>Complete sequence of Bacillus cellulosilyticus DSM 2522.</title>
        <authorList>
            <consortium name="US DOE Joint Genome Institute"/>
            <person name="Lucas S."/>
            <person name="Copeland A."/>
            <person name="Lapidus A."/>
            <person name="Cheng J.-F."/>
            <person name="Bruce D."/>
            <person name="Goodwin L."/>
            <person name="Pitluck S."/>
            <person name="Chertkov O."/>
            <person name="Detter J.C."/>
            <person name="Han C."/>
            <person name="Tapia R."/>
            <person name="Land M."/>
            <person name="Hauser L."/>
            <person name="Jeffries C."/>
            <person name="Kyrpides N."/>
            <person name="Ivanova N."/>
            <person name="Mikhailova N."/>
            <person name="Brumm P."/>
            <person name="Mead D."/>
            <person name="Woyke T."/>
        </authorList>
    </citation>
    <scope>NUCLEOTIDE SEQUENCE [LARGE SCALE GENOMIC DNA]</scope>
    <source>
        <strain evidence="1">DSM 2522</strain>
    </source>
</reference>
<dbReference type="InterPro" id="IPR005883">
    <property type="entry name" value="PilM"/>
</dbReference>
<organism evidence="1 2">
    <name type="scientific">Evansella cellulosilytica (strain ATCC 21833 / DSM 2522 / FERM P-1141 / JCM 9156 / N-4)</name>
    <name type="common">Bacillus cellulosilyticus</name>
    <dbReference type="NCBI Taxonomy" id="649639"/>
    <lineage>
        <taxon>Bacteria</taxon>
        <taxon>Bacillati</taxon>
        <taxon>Bacillota</taxon>
        <taxon>Bacilli</taxon>
        <taxon>Bacillales</taxon>
        <taxon>Bacillaceae</taxon>
        <taxon>Evansella</taxon>
    </lineage>
</organism>
<dbReference type="InterPro" id="IPR050696">
    <property type="entry name" value="FtsA/MreB"/>
</dbReference>
<keyword evidence="2" id="KW-1185">Reference proteome</keyword>
<dbReference type="HOGENOM" id="CLU_062175_0_0_9"/>
<dbReference type="KEGG" id="bco:Bcell_3098"/>
<sequence>MFKFTTKPSVGIHIKDHVIRFVSMRGSSLANVESFGEKYLPKGVIEKGKIVQADVFEEMMLDCVKKWNLKNKEVMFFVPDSSVFFRKLSIPADIKEEEIRGYLNFEIGASIHLPFDEAYFDYHVLETNEADEKRQILFFATPELLIKDYAKRLESVKLKPIAADISGLSLYRFFQQNSEAGDRDHFLFIEWDVTSINLSIFHDDIPVFMRHIPQILEETDWDVKIGEDHTTLVCKNDVKIDGEISDHILEVERVLNFYKYSMNQGQKEITNIVLTGDHPKLATLIKDRLAEINTNSSLKVIEDLQVELHPHYILPLSLCLKEV</sequence>
<evidence type="ECO:0000313" key="1">
    <source>
        <dbReference type="EMBL" id="ADU31341.1"/>
    </source>
</evidence>
<proteinExistence type="predicted"/>
<evidence type="ECO:0000313" key="2">
    <source>
        <dbReference type="Proteomes" id="UP000001401"/>
    </source>
</evidence>
<name>E6TZN5_EVAC2</name>
<dbReference type="eggNOG" id="COG4972">
    <property type="taxonomic scope" value="Bacteria"/>
</dbReference>
<dbReference type="Gene3D" id="3.30.420.40">
    <property type="match status" value="2"/>
</dbReference>
<dbReference type="AlphaFoldDB" id="E6TZN5"/>
<dbReference type="RefSeq" id="WP_013489672.1">
    <property type="nucleotide sequence ID" value="NC_014829.1"/>
</dbReference>
<gene>
    <name evidence="1" type="ordered locus">Bcell_3098</name>
</gene>
<dbReference type="Proteomes" id="UP000001401">
    <property type="component" value="Chromosome"/>
</dbReference>
<protein>
    <submittedName>
        <fullName evidence="1">Tfp pilus assembly protein, ATPase PilM</fullName>
    </submittedName>
</protein>
<dbReference type="PANTHER" id="PTHR32432">
    <property type="entry name" value="CELL DIVISION PROTEIN FTSA-RELATED"/>
    <property type="match status" value="1"/>
</dbReference>
<dbReference type="Gene3D" id="3.30.1490.300">
    <property type="match status" value="1"/>
</dbReference>
<accession>E6TZN5</accession>
<dbReference type="PANTHER" id="PTHR32432:SF3">
    <property type="entry name" value="ETHANOLAMINE UTILIZATION PROTEIN EUTJ"/>
    <property type="match status" value="1"/>
</dbReference>
<dbReference type="STRING" id="649639.Bcell_3098"/>
<dbReference type="EMBL" id="CP002394">
    <property type="protein sequence ID" value="ADU31341.1"/>
    <property type="molecule type" value="Genomic_DNA"/>
</dbReference>
<dbReference type="Pfam" id="PF11104">
    <property type="entry name" value="PilM_2"/>
    <property type="match status" value="1"/>
</dbReference>